<dbReference type="PROSITE" id="PS51918">
    <property type="entry name" value="RADICAL_SAM"/>
    <property type="match status" value="1"/>
</dbReference>
<sequence length="352" mass="38886">MDLPEGPTGVIWDITYACPLRCFHCYSESGRRPSRQLSRPDLLRVADGLASLRPYLVTFAGGEPLLVDGLVEVAERISRAGVQVGIYTGGWRLDPALAEELGRVFDHITVSVDGASAQTHDRIRGRAGSFERALRAATLLDETARRQRADGSPGFRFGLDCVVTRSNRHEMERFCTSVASRFEQLDAVSFGAAVPSGLASRPEFAEHELLTDEQLAEFGDGRLVERLRQLAPPSVEVTVTDNLELRMDPELLAANPDFRPLQVEPDGQVRAMPIYEGTVGSLLDEPAMVLWQRAVHRWSDEFVVRTLAPVRSVRQWAAATRALDHHFGTAAVRARMARRPVFVPDPVLPVSA</sequence>
<dbReference type="AlphaFoldDB" id="A0A7W7SLL2"/>
<dbReference type="Gene3D" id="3.20.20.70">
    <property type="entry name" value="Aldolase class I"/>
    <property type="match status" value="1"/>
</dbReference>
<evidence type="ECO:0000256" key="1">
    <source>
        <dbReference type="ARBA" id="ARBA00022691"/>
    </source>
</evidence>
<reference evidence="6 7" key="1">
    <citation type="submission" date="2020-08" db="EMBL/GenBank/DDBJ databases">
        <title>Sequencing the genomes of 1000 actinobacteria strains.</title>
        <authorList>
            <person name="Klenk H.-P."/>
        </authorList>
    </citation>
    <scope>NUCLEOTIDE SEQUENCE [LARGE SCALE GENOMIC DNA]</scope>
    <source>
        <strain evidence="6 7">DSM 45886</strain>
    </source>
</reference>
<dbReference type="InterPro" id="IPR013785">
    <property type="entry name" value="Aldolase_TIM"/>
</dbReference>
<dbReference type="RefSeq" id="WP_184532798.1">
    <property type="nucleotide sequence ID" value="NZ_JACHJW010000001.1"/>
</dbReference>
<dbReference type="InterPro" id="IPR058240">
    <property type="entry name" value="rSAM_sf"/>
</dbReference>
<dbReference type="PANTHER" id="PTHR11228">
    <property type="entry name" value="RADICAL SAM DOMAIN PROTEIN"/>
    <property type="match status" value="1"/>
</dbReference>
<dbReference type="InterPro" id="IPR007197">
    <property type="entry name" value="rSAM"/>
</dbReference>
<evidence type="ECO:0000256" key="3">
    <source>
        <dbReference type="ARBA" id="ARBA00023004"/>
    </source>
</evidence>
<evidence type="ECO:0000313" key="6">
    <source>
        <dbReference type="EMBL" id="MBB4957043.1"/>
    </source>
</evidence>
<gene>
    <name evidence="6" type="ORF">FHR38_000776</name>
</gene>
<dbReference type="GO" id="GO:0003824">
    <property type="term" value="F:catalytic activity"/>
    <property type="evidence" value="ECO:0007669"/>
    <property type="project" value="InterPro"/>
</dbReference>
<dbReference type="SFLD" id="SFLDS00029">
    <property type="entry name" value="Radical_SAM"/>
    <property type="match status" value="1"/>
</dbReference>
<keyword evidence="4" id="KW-0411">Iron-sulfur</keyword>
<dbReference type="SFLD" id="SFLDG01067">
    <property type="entry name" value="SPASM/twitch_domain_containing"/>
    <property type="match status" value="1"/>
</dbReference>
<accession>A0A7W7SLL2</accession>
<evidence type="ECO:0000313" key="7">
    <source>
        <dbReference type="Proteomes" id="UP000578819"/>
    </source>
</evidence>
<evidence type="ECO:0000259" key="5">
    <source>
        <dbReference type="PROSITE" id="PS51918"/>
    </source>
</evidence>
<dbReference type="Proteomes" id="UP000578819">
    <property type="component" value="Unassembled WGS sequence"/>
</dbReference>
<keyword evidence="1" id="KW-0949">S-adenosyl-L-methionine</keyword>
<dbReference type="InterPro" id="IPR050377">
    <property type="entry name" value="Radical_SAM_PqqE_MftC-like"/>
</dbReference>
<dbReference type="GO" id="GO:0006783">
    <property type="term" value="P:heme biosynthetic process"/>
    <property type="evidence" value="ECO:0007669"/>
    <property type="project" value="TreeGrafter"/>
</dbReference>
<feature type="domain" description="Radical SAM core" evidence="5">
    <location>
        <begin position="4"/>
        <end position="233"/>
    </location>
</feature>
<name>A0A7W7SLL2_9ACTN</name>
<keyword evidence="2" id="KW-0479">Metal-binding</keyword>
<dbReference type="CDD" id="cd01335">
    <property type="entry name" value="Radical_SAM"/>
    <property type="match status" value="1"/>
</dbReference>
<dbReference type="Pfam" id="PF04055">
    <property type="entry name" value="Radical_SAM"/>
    <property type="match status" value="1"/>
</dbReference>
<comment type="caution">
    <text evidence="6">The sequence shown here is derived from an EMBL/GenBank/DDBJ whole genome shotgun (WGS) entry which is preliminary data.</text>
</comment>
<protein>
    <submittedName>
        <fullName evidence="6">MoaA/NifB/PqqE/SkfB family radical SAM enzyme</fullName>
    </submittedName>
</protein>
<dbReference type="PANTHER" id="PTHR11228:SF7">
    <property type="entry name" value="PQQA PEPTIDE CYCLASE"/>
    <property type="match status" value="1"/>
</dbReference>
<evidence type="ECO:0000256" key="2">
    <source>
        <dbReference type="ARBA" id="ARBA00022723"/>
    </source>
</evidence>
<evidence type="ECO:0000256" key="4">
    <source>
        <dbReference type="ARBA" id="ARBA00023014"/>
    </source>
</evidence>
<keyword evidence="3" id="KW-0408">Iron</keyword>
<dbReference type="GO" id="GO:0046872">
    <property type="term" value="F:metal ion binding"/>
    <property type="evidence" value="ECO:0007669"/>
    <property type="project" value="UniProtKB-KW"/>
</dbReference>
<keyword evidence="7" id="KW-1185">Reference proteome</keyword>
<dbReference type="EMBL" id="JACHJW010000001">
    <property type="protein sequence ID" value="MBB4957043.1"/>
    <property type="molecule type" value="Genomic_DNA"/>
</dbReference>
<organism evidence="6 7">
    <name type="scientific">Micromonospora polyrhachis</name>
    <dbReference type="NCBI Taxonomy" id="1282883"/>
    <lineage>
        <taxon>Bacteria</taxon>
        <taxon>Bacillati</taxon>
        <taxon>Actinomycetota</taxon>
        <taxon>Actinomycetes</taxon>
        <taxon>Micromonosporales</taxon>
        <taxon>Micromonosporaceae</taxon>
        <taxon>Micromonospora</taxon>
    </lineage>
</organism>
<proteinExistence type="predicted"/>
<dbReference type="SUPFAM" id="SSF102114">
    <property type="entry name" value="Radical SAM enzymes"/>
    <property type="match status" value="1"/>
</dbReference>
<dbReference type="GO" id="GO:0051536">
    <property type="term" value="F:iron-sulfur cluster binding"/>
    <property type="evidence" value="ECO:0007669"/>
    <property type="project" value="UniProtKB-KW"/>
</dbReference>